<name>A0ABW9V9Q3_9BURK</name>
<dbReference type="EMBL" id="WWCO01000005">
    <property type="protein sequence ID" value="MYM34352.1"/>
    <property type="molecule type" value="Genomic_DNA"/>
</dbReference>
<evidence type="ECO:0000256" key="2">
    <source>
        <dbReference type="ARBA" id="ARBA00022692"/>
    </source>
</evidence>
<evidence type="ECO:0000256" key="3">
    <source>
        <dbReference type="ARBA" id="ARBA00022989"/>
    </source>
</evidence>
<comment type="caution">
    <text evidence="5">The sequence shown here is derived from an EMBL/GenBank/DDBJ whole genome shotgun (WGS) entry which is preliminary data.</text>
</comment>
<evidence type="ECO:0000313" key="5">
    <source>
        <dbReference type="EMBL" id="MYM34352.1"/>
    </source>
</evidence>
<dbReference type="Pfam" id="PF05128">
    <property type="entry name" value="DUF697"/>
    <property type="match status" value="1"/>
</dbReference>
<evidence type="ECO:0000313" key="6">
    <source>
        <dbReference type="Proteomes" id="UP000449678"/>
    </source>
</evidence>
<reference evidence="5 6" key="1">
    <citation type="submission" date="2019-12" db="EMBL/GenBank/DDBJ databases">
        <title>Novel species isolated from a subtropical stream in China.</title>
        <authorList>
            <person name="Lu H."/>
        </authorList>
    </citation>
    <scope>NUCLEOTIDE SEQUENCE [LARGE SCALE GENOMIC DNA]</scope>
    <source>
        <strain evidence="5 6">FT94W</strain>
    </source>
</reference>
<keyword evidence="3" id="KW-1133">Transmembrane helix</keyword>
<evidence type="ECO:0000256" key="4">
    <source>
        <dbReference type="ARBA" id="ARBA00023136"/>
    </source>
</evidence>
<evidence type="ECO:0000256" key="1">
    <source>
        <dbReference type="ARBA" id="ARBA00004141"/>
    </source>
</evidence>
<gene>
    <name evidence="5" type="ORF">GTP38_08380</name>
</gene>
<sequence length="150" mass="15817">MKAPIPLTRAALRRQHAQDVILRHTSLAGASMVIPVPLLDMATALTVQVRMAKKLCVLYGAEFNRTAARGIITGALGSLSPDSVTATALRYLSFASYFTGTLPSAGLSAAYTYVLGELLLERLIAGGRIDLPSPRESKSSAPPALLRAPA</sequence>
<dbReference type="RefSeq" id="WP_160989751.1">
    <property type="nucleotide sequence ID" value="NZ_WWCO01000005.1"/>
</dbReference>
<keyword evidence="4" id="KW-0472">Membrane</keyword>
<dbReference type="Proteomes" id="UP000449678">
    <property type="component" value="Unassembled WGS sequence"/>
</dbReference>
<accession>A0ABW9V9Q3</accession>
<protein>
    <submittedName>
        <fullName evidence="5">DUF697 domain-containing protein</fullName>
    </submittedName>
</protein>
<dbReference type="InterPro" id="IPR021147">
    <property type="entry name" value="DUF697"/>
</dbReference>
<proteinExistence type="predicted"/>
<keyword evidence="6" id="KW-1185">Reference proteome</keyword>
<comment type="subcellular location">
    <subcellularLocation>
        <location evidence="1">Membrane</location>
        <topology evidence="1">Multi-pass membrane protein</topology>
    </subcellularLocation>
</comment>
<keyword evidence="2" id="KW-0812">Transmembrane</keyword>
<organism evidence="5 6">
    <name type="scientific">Duganella lactea</name>
    <dbReference type="NCBI Taxonomy" id="2692173"/>
    <lineage>
        <taxon>Bacteria</taxon>
        <taxon>Pseudomonadati</taxon>
        <taxon>Pseudomonadota</taxon>
        <taxon>Betaproteobacteria</taxon>
        <taxon>Burkholderiales</taxon>
        <taxon>Oxalobacteraceae</taxon>
        <taxon>Telluria group</taxon>
        <taxon>Duganella</taxon>
    </lineage>
</organism>